<accession>A0A174AKR1</accession>
<name>A0A174AKR1_BIFAD</name>
<organism evidence="2 3">
    <name type="scientific">Bifidobacterium adolescentis</name>
    <dbReference type="NCBI Taxonomy" id="1680"/>
    <lineage>
        <taxon>Bacteria</taxon>
        <taxon>Bacillati</taxon>
        <taxon>Actinomycetota</taxon>
        <taxon>Actinomycetes</taxon>
        <taxon>Bifidobacteriales</taxon>
        <taxon>Bifidobacteriaceae</taxon>
        <taxon>Bifidobacterium</taxon>
    </lineage>
</organism>
<dbReference type="Proteomes" id="UP000095647">
    <property type="component" value="Unassembled WGS sequence"/>
</dbReference>
<evidence type="ECO:0000313" key="3">
    <source>
        <dbReference type="Proteomes" id="UP000095647"/>
    </source>
</evidence>
<reference evidence="2 3" key="1">
    <citation type="submission" date="2015-09" db="EMBL/GenBank/DDBJ databases">
        <authorList>
            <consortium name="Pathogen Informatics"/>
        </authorList>
    </citation>
    <scope>NUCLEOTIDE SEQUENCE [LARGE SCALE GENOMIC DNA]</scope>
    <source>
        <strain evidence="2 3">2789STDY5608824</strain>
    </source>
</reference>
<evidence type="ECO:0000256" key="1">
    <source>
        <dbReference type="SAM" id="MobiDB-lite"/>
    </source>
</evidence>
<dbReference type="EMBL" id="CYYI01000006">
    <property type="protein sequence ID" value="CUN89321.1"/>
    <property type="molecule type" value="Genomic_DNA"/>
</dbReference>
<feature type="compositionally biased region" description="Basic and acidic residues" evidence="1">
    <location>
        <begin position="75"/>
        <end position="94"/>
    </location>
</feature>
<protein>
    <submittedName>
        <fullName evidence="2">Uncharacterized protein</fullName>
    </submittedName>
</protein>
<proteinExistence type="predicted"/>
<feature type="region of interest" description="Disordered" evidence="1">
    <location>
        <begin position="66"/>
        <end position="94"/>
    </location>
</feature>
<evidence type="ECO:0000313" key="2">
    <source>
        <dbReference type="EMBL" id="CUN89321.1"/>
    </source>
</evidence>
<dbReference type="AlphaFoldDB" id="A0A174AKR1"/>
<sequence>MVIVEIDIHELAEEQFRALCELIGEDCREMARLDENPMHVWYSPGNDSTVVRYTKMRQINGNQLGHIFGITTGDTEERASSRRNDGTDHLEEPR</sequence>
<gene>
    <name evidence="2" type="ORF">ERS852382_01596</name>
</gene>